<dbReference type="PANTHER" id="PTHR38776">
    <property type="entry name" value="MLTA-INTERACTING PROTEIN-RELATED"/>
    <property type="match status" value="1"/>
</dbReference>
<keyword evidence="4" id="KW-0472">Membrane</keyword>
<reference evidence="7" key="1">
    <citation type="submission" date="2021-11" db="EMBL/GenBank/DDBJ databases">
        <title>BS-T2-15 a new species belonging to the Comamonadaceae family isolated from the soil of a French oak forest.</title>
        <authorList>
            <person name="Mieszkin S."/>
            <person name="Alain K."/>
        </authorList>
    </citation>
    <scope>NUCLEOTIDE SEQUENCE</scope>
    <source>
        <strain evidence="7">BS-T2-15</strain>
    </source>
</reference>
<evidence type="ECO:0000256" key="4">
    <source>
        <dbReference type="ARBA" id="ARBA00023136"/>
    </source>
</evidence>
<accession>A0A9X2C0T8</accession>
<dbReference type="AlphaFoldDB" id="A0A9X2C0T8"/>
<dbReference type="Pfam" id="PF06629">
    <property type="entry name" value="MipA"/>
    <property type="match status" value="1"/>
</dbReference>
<evidence type="ECO:0000256" key="5">
    <source>
        <dbReference type="ARBA" id="ARBA00023237"/>
    </source>
</evidence>
<evidence type="ECO:0000256" key="1">
    <source>
        <dbReference type="ARBA" id="ARBA00004442"/>
    </source>
</evidence>
<evidence type="ECO:0000313" key="7">
    <source>
        <dbReference type="EMBL" id="MCK9688173.1"/>
    </source>
</evidence>
<dbReference type="GO" id="GO:0009279">
    <property type="term" value="C:cell outer membrane"/>
    <property type="evidence" value="ECO:0007669"/>
    <property type="project" value="UniProtKB-SubCell"/>
</dbReference>
<keyword evidence="8" id="KW-1185">Reference proteome</keyword>
<feature type="signal peptide" evidence="6">
    <location>
        <begin position="1"/>
        <end position="21"/>
    </location>
</feature>
<dbReference type="RefSeq" id="WP_275684217.1">
    <property type="nucleotide sequence ID" value="NZ_JAJLJH010000007.1"/>
</dbReference>
<evidence type="ECO:0000256" key="2">
    <source>
        <dbReference type="ARBA" id="ARBA00005722"/>
    </source>
</evidence>
<comment type="caution">
    <text evidence="7">The sequence shown here is derived from an EMBL/GenBank/DDBJ whole genome shotgun (WGS) entry which is preliminary data.</text>
</comment>
<comment type="similarity">
    <text evidence="2">Belongs to the MipA/OmpV family.</text>
</comment>
<evidence type="ECO:0000313" key="8">
    <source>
        <dbReference type="Proteomes" id="UP001139353"/>
    </source>
</evidence>
<dbReference type="EMBL" id="JAJLJH010000007">
    <property type="protein sequence ID" value="MCK9688173.1"/>
    <property type="molecule type" value="Genomic_DNA"/>
</dbReference>
<sequence>MRFRAAPVALALLVAAASVRAQSTMMMMPEGSKDLYVGVVLADVAASEGSSARRLVAVPTASGLWSNGVFARIGAVGWDATDDPTMDYGPIVTYGIRSKRSDDAGHESSLDIEGGGFWNFMFTREVQFGSQLLYGGGADGQGLQLRLGADVSYRLGSHDSLTLSPGVTLADGSFMRSTYGITAAQAKLDGVPAYDAKAGVRNVHLDIDWNSELSTKFTLDTGVSLSRLAGSAAHSPLIARRDDATLFLALTYHL</sequence>
<dbReference type="PANTHER" id="PTHR38776:SF1">
    <property type="entry name" value="MLTA-INTERACTING PROTEIN-RELATED"/>
    <property type="match status" value="1"/>
</dbReference>
<proteinExistence type="inferred from homology"/>
<gene>
    <name evidence="7" type="ORF">LPC04_20905</name>
</gene>
<keyword evidence="3 6" id="KW-0732">Signal</keyword>
<protein>
    <submittedName>
        <fullName evidence="7">MipA/OmpV family protein</fullName>
    </submittedName>
</protein>
<comment type="subcellular location">
    <subcellularLocation>
        <location evidence="1">Cell outer membrane</location>
    </subcellularLocation>
</comment>
<keyword evidence="5" id="KW-0998">Cell outer membrane</keyword>
<dbReference type="InterPro" id="IPR010583">
    <property type="entry name" value="MipA"/>
</dbReference>
<organism evidence="7 8">
    <name type="scientific">Scleromatobacter humisilvae</name>
    <dbReference type="NCBI Taxonomy" id="2897159"/>
    <lineage>
        <taxon>Bacteria</taxon>
        <taxon>Pseudomonadati</taxon>
        <taxon>Pseudomonadota</taxon>
        <taxon>Betaproteobacteria</taxon>
        <taxon>Burkholderiales</taxon>
        <taxon>Sphaerotilaceae</taxon>
        <taxon>Scleromatobacter</taxon>
    </lineage>
</organism>
<evidence type="ECO:0000256" key="3">
    <source>
        <dbReference type="ARBA" id="ARBA00022729"/>
    </source>
</evidence>
<feature type="chain" id="PRO_5040982585" evidence="6">
    <location>
        <begin position="22"/>
        <end position="254"/>
    </location>
</feature>
<evidence type="ECO:0000256" key="6">
    <source>
        <dbReference type="SAM" id="SignalP"/>
    </source>
</evidence>
<dbReference type="Proteomes" id="UP001139353">
    <property type="component" value="Unassembled WGS sequence"/>
</dbReference>
<name>A0A9X2C0T8_9BURK</name>